<dbReference type="EMBL" id="BSNX01000063">
    <property type="protein sequence ID" value="GLQ74779.1"/>
    <property type="molecule type" value="Genomic_DNA"/>
</dbReference>
<dbReference type="PROSITE" id="PS51257">
    <property type="entry name" value="PROKAR_LIPOPROTEIN"/>
    <property type="match status" value="1"/>
</dbReference>
<dbReference type="AlphaFoldDB" id="A0AAV5NWZ8"/>
<accession>A0AAV5NWZ8</accession>
<name>A0AAV5NWZ8_9VIBR</name>
<evidence type="ECO:0000313" key="3">
    <source>
        <dbReference type="Proteomes" id="UP001156690"/>
    </source>
</evidence>
<organism evidence="2 3">
    <name type="scientific">Vibrio penaeicida</name>
    <dbReference type="NCBI Taxonomy" id="104609"/>
    <lineage>
        <taxon>Bacteria</taxon>
        <taxon>Pseudomonadati</taxon>
        <taxon>Pseudomonadota</taxon>
        <taxon>Gammaproteobacteria</taxon>
        <taxon>Vibrionales</taxon>
        <taxon>Vibrionaceae</taxon>
        <taxon>Vibrio</taxon>
    </lineage>
</organism>
<feature type="region of interest" description="Disordered" evidence="1">
    <location>
        <begin position="239"/>
        <end position="277"/>
    </location>
</feature>
<dbReference type="Gene3D" id="1.25.40.10">
    <property type="entry name" value="Tetratricopeptide repeat domain"/>
    <property type="match status" value="1"/>
</dbReference>
<protein>
    <submittedName>
        <fullName evidence="2">Pilus assembly protein TadD</fullName>
    </submittedName>
</protein>
<feature type="compositionally biased region" description="Polar residues" evidence="1">
    <location>
        <begin position="251"/>
        <end position="273"/>
    </location>
</feature>
<reference evidence="3" key="1">
    <citation type="journal article" date="2019" name="Int. J. Syst. Evol. Microbiol.">
        <title>The Global Catalogue of Microorganisms (GCM) 10K type strain sequencing project: providing services to taxonomists for standard genome sequencing and annotation.</title>
        <authorList>
            <consortium name="The Broad Institute Genomics Platform"/>
            <consortium name="The Broad Institute Genome Sequencing Center for Infectious Disease"/>
            <person name="Wu L."/>
            <person name="Ma J."/>
        </authorList>
    </citation>
    <scope>NUCLEOTIDE SEQUENCE [LARGE SCALE GENOMIC DNA]</scope>
    <source>
        <strain evidence="3">NBRC 15640</strain>
    </source>
</reference>
<dbReference type="SUPFAM" id="SSF48452">
    <property type="entry name" value="TPR-like"/>
    <property type="match status" value="1"/>
</dbReference>
<dbReference type="InterPro" id="IPR011990">
    <property type="entry name" value="TPR-like_helical_dom_sf"/>
</dbReference>
<evidence type="ECO:0000313" key="2">
    <source>
        <dbReference type="EMBL" id="GLQ74779.1"/>
    </source>
</evidence>
<evidence type="ECO:0000256" key="1">
    <source>
        <dbReference type="SAM" id="MobiDB-lite"/>
    </source>
</evidence>
<proteinExistence type="predicted"/>
<sequence>MANERRAIEIWTNVKCALLLSLALTGCASTNSELDTKEDLLLRTNDKTQLVEFYKANIKENDEYKIKLVNVYIDLKDTSSAELYLNTFDESEKDEPEVMLAKAEIAYLKRGFAESEQWLERYLDEGGDKYQHHILMGKIKAQQRQYGAAIEYFEQSRKLGASDREAKNSIAVVNLMQGQYEDAMTMLYDLYLDQPNDEKVRSNLILASVNANRPDIALDALREKYPEEEARTQLTKLMKSVKKKPAPKMARSSSAKTQTRSTSAATRPVNQSRYAEESAVYKPQTQLQTAAMAVDQAGNHQPVASKMVFNPQNLKPKAPSIYRIQVLATYKAISSEYLNYLRTNYGTVYAYSHNLWKRYCIGEFSSIEEAKAYLNRMKVKGAFVVDYTKNRHIEL</sequence>
<dbReference type="RefSeq" id="WP_126607524.1">
    <property type="nucleotide sequence ID" value="NZ_AP025144.1"/>
</dbReference>
<keyword evidence="3" id="KW-1185">Reference proteome</keyword>
<dbReference type="Proteomes" id="UP001156690">
    <property type="component" value="Unassembled WGS sequence"/>
</dbReference>
<comment type="caution">
    <text evidence="2">The sequence shown here is derived from an EMBL/GenBank/DDBJ whole genome shotgun (WGS) entry which is preliminary data.</text>
</comment>
<dbReference type="Pfam" id="PF13432">
    <property type="entry name" value="TPR_16"/>
    <property type="match status" value="1"/>
</dbReference>
<gene>
    <name evidence="2" type="ORF">GCM10007932_41410</name>
</gene>